<dbReference type="EMBL" id="BLAL01000072">
    <property type="protein sequence ID" value="GES83680.1"/>
    <property type="molecule type" value="Genomic_DNA"/>
</dbReference>
<sequence length="386" mass="44399">MSDYKNCEVYQTTDALSIKEREYQIGTCYLCQKCLYYNANLIIENCSCDKTIKPTNGRNKVQLGFVRNGLYNPSKSHCVLIALLHSNSVQENNQILTNEKSEMTIKQPDKLSKVDNMSNLDLSFHFKLVIKTPDLTKPAKAITLENKPVNYYEFEKLILQRVCEAIGLLICTDYELSYKPEKKIRTGTILEEEEDFEEFIKEYYKLTNSNKVLLITASKHLILDNDKESISEENEIMSPSKQIKKTSVPKEINLNEIDIKKEEIHKKLKEKHGCDIHKTGYCYIKDNRHLLLTTLHLSMWIDEICKNHCDYETPPPHPNFGMGNSLKVPSSNQLLSTSNATNCYSHISPPNAYPYYYGWPPYLPSHPLSQHLLSSTLLNSSNILTL</sequence>
<evidence type="ECO:0000313" key="1">
    <source>
        <dbReference type="EMBL" id="GES83680.1"/>
    </source>
</evidence>
<protein>
    <submittedName>
        <fullName evidence="1">Uncharacterized protein</fullName>
    </submittedName>
</protein>
<reference evidence="1" key="1">
    <citation type="submission" date="2019-10" db="EMBL/GenBank/DDBJ databases">
        <title>Conservation and host-specific expression of non-tandemly repeated heterogenous ribosome RNA gene in arbuscular mycorrhizal fungi.</title>
        <authorList>
            <person name="Maeda T."/>
            <person name="Kobayashi Y."/>
            <person name="Nakagawa T."/>
            <person name="Ezawa T."/>
            <person name="Yamaguchi K."/>
            <person name="Bino T."/>
            <person name="Nishimoto Y."/>
            <person name="Shigenobu S."/>
            <person name="Kawaguchi M."/>
        </authorList>
    </citation>
    <scope>NUCLEOTIDE SEQUENCE</scope>
    <source>
        <strain evidence="1">HR1</strain>
    </source>
</reference>
<dbReference type="AlphaFoldDB" id="A0A8H3LC45"/>
<organism evidence="1 2">
    <name type="scientific">Rhizophagus clarus</name>
    <dbReference type="NCBI Taxonomy" id="94130"/>
    <lineage>
        <taxon>Eukaryota</taxon>
        <taxon>Fungi</taxon>
        <taxon>Fungi incertae sedis</taxon>
        <taxon>Mucoromycota</taxon>
        <taxon>Glomeromycotina</taxon>
        <taxon>Glomeromycetes</taxon>
        <taxon>Glomerales</taxon>
        <taxon>Glomeraceae</taxon>
        <taxon>Rhizophagus</taxon>
    </lineage>
</organism>
<proteinExistence type="predicted"/>
<gene>
    <name evidence="1" type="ORF">RCL2_001083200</name>
</gene>
<dbReference type="OrthoDB" id="2402603at2759"/>
<evidence type="ECO:0000313" key="2">
    <source>
        <dbReference type="Proteomes" id="UP000615446"/>
    </source>
</evidence>
<name>A0A8H3LC45_9GLOM</name>
<dbReference type="Proteomes" id="UP000615446">
    <property type="component" value="Unassembled WGS sequence"/>
</dbReference>
<accession>A0A8H3LC45</accession>
<comment type="caution">
    <text evidence="1">The sequence shown here is derived from an EMBL/GenBank/DDBJ whole genome shotgun (WGS) entry which is preliminary data.</text>
</comment>